<proteinExistence type="predicted"/>
<dbReference type="SUPFAM" id="SSF51735">
    <property type="entry name" value="NAD(P)-binding Rossmann-fold domains"/>
    <property type="match status" value="1"/>
</dbReference>
<dbReference type="AlphaFoldDB" id="A0A1H8NPJ3"/>
<feature type="domain" description="Saccharopine dehydrogenase-like C-terminal" evidence="4">
    <location>
        <begin position="121"/>
        <end position="338"/>
    </location>
</feature>
<dbReference type="PANTHER" id="PTHR11133:SF22">
    <property type="entry name" value="ALPHA-AMINOADIPIC SEMIALDEHYDE SYNTHASE, MITOCHONDRIAL"/>
    <property type="match status" value="1"/>
</dbReference>
<name>A0A1H8NPJ3_9PROT</name>
<dbReference type="InterPro" id="IPR032095">
    <property type="entry name" value="Sacchrp_dh-like_C"/>
</dbReference>
<dbReference type="GO" id="GO:0016491">
    <property type="term" value="F:oxidoreductase activity"/>
    <property type="evidence" value="ECO:0007669"/>
    <property type="project" value="UniProtKB-KW"/>
</dbReference>
<dbReference type="Gene3D" id="3.40.50.720">
    <property type="entry name" value="NAD(P)-binding Rossmann-like Domain"/>
    <property type="match status" value="1"/>
</dbReference>
<dbReference type="Pfam" id="PF03435">
    <property type="entry name" value="Sacchrp_dh_NADP"/>
    <property type="match status" value="1"/>
</dbReference>
<dbReference type="Pfam" id="PF16653">
    <property type="entry name" value="Sacchrp_dh_C"/>
    <property type="match status" value="1"/>
</dbReference>
<dbReference type="RefSeq" id="WP_074748918.1">
    <property type="nucleotide sequence ID" value="NZ_FOCT01000017.1"/>
</dbReference>
<protein>
    <submittedName>
        <fullName evidence="5">Saccharopine dehydrogenase, NADP-dependent</fullName>
    </submittedName>
</protein>
<evidence type="ECO:0000313" key="5">
    <source>
        <dbReference type="EMBL" id="SEO31293.1"/>
    </source>
</evidence>
<dbReference type="PANTHER" id="PTHR11133">
    <property type="entry name" value="SACCHAROPINE DEHYDROGENASE"/>
    <property type="match status" value="1"/>
</dbReference>
<dbReference type="Gene3D" id="3.30.360.10">
    <property type="entry name" value="Dihydrodipicolinate Reductase, domain 2"/>
    <property type="match status" value="1"/>
</dbReference>
<evidence type="ECO:0000313" key="6">
    <source>
        <dbReference type="Proteomes" id="UP000183898"/>
    </source>
</evidence>
<accession>A0A1H8NPJ3</accession>
<dbReference type="InterPro" id="IPR051168">
    <property type="entry name" value="AASS"/>
</dbReference>
<dbReference type="SUPFAM" id="SSF55347">
    <property type="entry name" value="Glyceraldehyde-3-phosphate dehydrogenase-like, C-terminal domain"/>
    <property type="match status" value="1"/>
</dbReference>
<evidence type="ECO:0000256" key="2">
    <source>
        <dbReference type="SAM" id="MobiDB-lite"/>
    </source>
</evidence>
<sequence length="388" mass="42403">MKSVIIIGAGHIGTVIAEELVGTGNYHITLADHDVDRLARLHLSGVDFMQLDVKDVKALHGALSGREIVISACPFFLNVSIAEAAKVCGVHYFDLTEDVGVTRHIAELAHGAKTVFVPQCGVAPGAINIIGHHMAVGFDKTISVQLRVGALPLFPTNALKYNLTWSTHGLINEYCNPCEALQGGREVELLPLEGLEIFSFDGIDYEAFNTSGGLGTLSESLEGRVENLNYKTVRYPGHRDIIQLLLHDLRLREDRETLHRIFEHSIPETDQDVVIMFVSAIGHQGGRLRQKTFSVKIYGDERHSAIQTCTSAGVCAMVDLFVAGKLPQSGFVRQEDCHLPDLLANQFGCVFQPEPPKSGRLKRAGTAGDGGMRKLREENSGEVEEMAE</sequence>
<dbReference type="EMBL" id="FOCT01000017">
    <property type="protein sequence ID" value="SEO31293.1"/>
    <property type="molecule type" value="Genomic_DNA"/>
</dbReference>
<reference evidence="5 6" key="1">
    <citation type="submission" date="2016-10" db="EMBL/GenBank/DDBJ databases">
        <authorList>
            <person name="de Groot N.N."/>
        </authorList>
    </citation>
    <scope>NUCLEOTIDE SEQUENCE [LARGE SCALE GENOMIC DNA]</scope>
    <source>
        <strain evidence="5 6">Nl18</strain>
    </source>
</reference>
<evidence type="ECO:0000259" key="4">
    <source>
        <dbReference type="Pfam" id="PF16653"/>
    </source>
</evidence>
<organism evidence="5 6">
    <name type="scientific">Nitrosospira multiformis</name>
    <dbReference type="NCBI Taxonomy" id="1231"/>
    <lineage>
        <taxon>Bacteria</taxon>
        <taxon>Pseudomonadati</taxon>
        <taxon>Pseudomonadota</taxon>
        <taxon>Betaproteobacteria</taxon>
        <taxon>Nitrosomonadales</taxon>
        <taxon>Nitrosomonadaceae</taxon>
        <taxon>Nitrosospira</taxon>
    </lineage>
</organism>
<keyword evidence="1" id="KW-0560">Oxidoreductase</keyword>
<gene>
    <name evidence="5" type="ORF">SAMN05216404_11727</name>
</gene>
<evidence type="ECO:0000256" key="1">
    <source>
        <dbReference type="ARBA" id="ARBA00023002"/>
    </source>
</evidence>
<dbReference type="Proteomes" id="UP000183898">
    <property type="component" value="Unassembled WGS sequence"/>
</dbReference>
<dbReference type="InterPro" id="IPR036291">
    <property type="entry name" value="NAD(P)-bd_dom_sf"/>
</dbReference>
<feature type="region of interest" description="Disordered" evidence="2">
    <location>
        <begin position="355"/>
        <end position="388"/>
    </location>
</feature>
<evidence type="ECO:0000259" key="3">
    <source>
        <dbReference type="Pfam" id="PF03435"/>
    </source>
</evidence>
<feature type="domain" description="Saccharopine dehydrogenase NADP binding" evidence="3">
    <location>
        <begin position="4"/>
        <end position="96"/>
    </location>
</feature>
<dbReference type="InterPro" id="IPR005097">
    <property type="entry name" value="Sacchrp_dh_NADP-bd"/>
</dbReference>